<feature type="transmembrane region" description="Helical" evidence="5">
    <location>
        <begin position="208"/>
        <end position="231"/>
    </location>
</feature>
<evidence type="ECO:0000256" key="1">
    <source>
        <dbReference type="ARBA" id="ARBA00004141"/>
    </source>
</evidence>
<evidence type="ECO:0000256" key="2">
    <source>
        <dbReference type="ARBA" id="ARBA00022692"/>
    </source>
</evidence>
<keyword evidence="8" id="KW-1185">Reference proteome</keyword>
<keyword evidence="4 5" id="KW-0472">Membrane</keyword>
<feature type="transmembrane region" description="Helical" evidence="5">
    <location>
        <begin position="161"/>
        <end position="180"/>
    </location>
</feature>
<dbReference type="SUPFAM" id="SSF103473">
    <property type="entry name" value="MFS general substrate transporter"/>
    <property type="match status" value="1"/>
</dbReference>
<feature type="transmembrane region" description="Helical" evidence="5">
    <location>
        <begin position="291"/>
        <end position="313"/>
    </location>
</feature>
<evidence type="ECO:0000256" key="4">
    <source>
        <dbReference type="ARBA" id="ARBA00023136"/>
    </source>
</evidence>
<evidence type="ECO:0000259" key="6">
    <source>
        <dbReference type="PROSITE" id="PS50850"/>
    </source>
</evidence>
<feature type="transmembrane region" description="Helical" evidence="5">
    <location>
        <begin position="130"/>
        <end position="149"/>
    </location>
</feature>
<dbReference type="PROSITE" id="PS00217">
    <property type="entry name" value="SUGAR_TRANSPORT_2"/>
    <property type="match status" value="1"/>
</dbReference>
<dbReference type="InterPro" id="IPR005829">
    <property type="entry name" value="Sugar_transporter_CS"/>
</dbReference>
<keyword evidence="3 5" id="KW-1133">Transmembrane helix</keyword>
<proteinExistence type="predicted"/>
<dbReference type="PANTHER" id="PTHR23531:SF1">
    <property type="entry name" value="QUINOLENE RESISTANCE PROTEIN NORA"/>
    <property type="match status" value="1"/>
</dbReference>
<feature type="domain" description="Major facilitator superfamily (MFS) profile" evidence="6">
    <location>
        <begin position="1"/>
        <end position="379"/>
    </location>
</feature>
<reference evidence="7 8" key="2">
    <citation type="journal article" date="2012" name="Stand. Genomic Sci.">
        <title>Genome sequence of the moderately thermophilic, amino-acid-degrading and sulfur-reducing bacterium Thermovirga lienii type strain (Cas60314(T)).</title>
        <authorList>
            <person name="Goker M."/>
            <person name="Saunders E."/>
            <person name="Lapidus A."/>
            <person name="Nolan M."/>
            <person name="Lucas S."/>
            <person name="Hammon N."/>
            <person name="Deshpande S."/>
            <person name="Cheng J.F."/>
            <person name="Han C."/>
            <person name="Tapia R."/>
            <person name="Goodwin L.A."/>
            <person name="Pitluck S."/>
            <person name="Liolios K."/>
            <person name="Mavromatis K."/>
            <person name="Pagani I."/>
            <person name="Ivanova N."/>
            <person name="Mikhailova N."/>
            <person name="Pati A."/>
            <person name="Chen A."/>
            <person name="Palaniappan K."/>
            <person name="Land M."/>
            <person name="Chang Y.J."/>
            <person name="Jeffries C.D."/>
            <person name="Brambilla E.M."/>
            <person name="Rohde M."/>
            <person name="Spring S."/>
            <person name="Detter J.C."/>
            <person name="Woyke T."/>
            <person name="Bristow J."/>
            <person name="Eisen J.A."/>
            <person name="Markowitz V."/>
            <person name="Hugenholtz P."/>
            <person name="Kyrpides N.C."/>
            <person name="Klenk H.P."/>
        </authorList>
    </citation>
    <scope>NUCLEOTIDE SEQUENCE [LARGE SCALE GENOMIC DNA]</scope>
    <source>
        <strain evidence="8">ATCC BAA-1197 / DSM 17291 / Cas60314</strain>
    </source>
</reference>
<dbReference type="STRING" id="580340.Tlie_0333"/>
<dbReference type="InterPro" id="IPR011701">
    <property type="entry name" value="MFS"/>
</dbReference>
<dbReference type="HOGENOM" id="CLU_059146_0_0_0"/>
<gene>
    <name evidence="7" type="ordered locus">Tlie_0333</name>
</gene>
<feature type="transmembrane region" description="Helical" evidence="5">
    <location>
        <begin position="266"/>
        <end position="285"/>
    </location>
</feature>
<name>G7V737_THELD</name>
<feature type="transmembrane region" description="Helical" evidence="5">
    <location>
        <begin position="355"/>
        <end position="375"/>
    </location>
</feature>
<dbReference type="GO" id="GO:0022857">
    <property type="term" value="F:transmembrane transporter activity"/>
    <property type="evidence" value="ECO:0007669"/>
    <property type="project" value="InterPro"/>
</dbReference>
<accession>G7V737</accession>
<comment type="subcellular location">
    <subcellularLocation>
        <location evidence="1">Membrane</location>
        <topology evidence="1">Multi-pass membrane protein</topology>
    </subcellularLocation>
</comment>
<dbReference type="PROSITE" id="PS50850">
    <property type="entry name" value="MFS"/>
    <property type="match status" value="1"/>
</dbReference>
<dbReference type="PANTHER" id="PTHR23531">
    <property type="entry name" value="QUINOLENE RESISTANCE PROTEIN NORA"/>
    <property type="match status" value="1"/>
</dbReference>
<feature type="transmembrane region" description="Helical" evidence="5">
    <location>
        <begin position="325"/>
        <end position="349"/>
    </location>
</feature>
<keyword evidence="2 5" id="KW-0812">Transmembrane</keyword>
<evidence type="ECO:0000313" key="8">
    <source>
        <dbReference type="Proteomes" id="UP000005868"/>
    </source>
</evidence>
<organism evidence="7 8">
    <name type="scientific">Thermovirga lienii (strain ATCC BAA-1197 / DSM 17291 / Cas60314)</name>
    <dbReference type="NCBI Taxonomy" id="580340"/>
    <lineage>
        <taxon>Bacteria</taxon>
        <taxon>Thermotogati</taxon>
        <taxon>Synergistota</taxon>
        <taxon>Synergistia</taxon>
        <taxon>Synergistales</taxon>
        <taxon>Thermovirgaceae</taxon>
        <taxon>Thermovirga</taxon>
    </lineage>
</organism>
<dbReference type="Proteomes" id="UP000005868">
    <property type="component" value="Chromosome"/>
</dbReference>
<feature type="transmembrane region" description="Helical" evidence="5">
    <location>
        <begin position="12"/>
        <end position="31"/>
    </location>
</feature>
<feature type="transmembrane region" description="Helical" evidence="5">
    <location>
        <begin position="237"/>
        <end position="254"/>
    </location>
</feature>
<dbReference type="KEGG" id="tli:Tlie_0333"/>
<sequence length="381" mass="41893">MEQIKRLLPKLMVANFGIMAFSQVYFLLPMYLSYKGITDPKAVGLILGAFFFTSTVPRPFLAYLVEAFSLRKLLFASSILGLVAGIGIACSKTVPLLILWRLIAGLDFGLFLVALTTYQTFVIPEEVRGSAFALITVGSIFPFIVVLPIGDFMLHRNMEWLYIWLAPLMALVCGVISLTLRPAKKKSRLEEEQWGTWRELLSLRSVQGYLISAILYGLTDAAIISITSLAMEKELPPSAFMVPFAWGALLIRLLGFKILDIIPKGILASLVIAVNAFGLIGAALASSSLVFGVSGLIYGVGVGIGFPLYLALVGEVTPRRFRPKATALAWFLLDGCYFVTPIIFGYLSAFIGASWAFRLLPIFLLFSSLPVYIFCWRPKGS</sequence>
<evidence type="ECO:0000256" key="3">
    <source>
        <dbReference type="ARBA" id="ARBA00022989"/>
    </source>
</evidence>
<feature type="transmembrane region" description="Helical" evidence="5">
    <location>
        <begin position="43"/>
        <end position="61"/>
    </location>
</feature>
<feature type="transmembrane region" description="Helical" evidence="5">
    <location>
        <begin position="97"/>
        <end position="118"/>
    </location>
</feature>
<evidence type="ECO:0000313" key="7">
    <source>
        <dbReference type="EMBL" id="AER66071.1"/>
    </source>
</evidence>
<reference evidence="8" key="1">
    <citation type="submission" date="2011-10" db="EMBL/GenBank/DDBJ databases">
        <title>The complete genome of chromosome of Thermovirga lienii DSM 17291.</title>
        <authorList>
            <consortium name="US DOE Joint Genome Institute (JGI-PGF)"/>
            <person name="Lucas S."/>
            <person name="Copeland A."/>
            <person name="Lapidus A."/>
            <person name="Glavina del Rio T."/>
            <person name="Dalin E."/>
            <person name="Tice H."/>
            <person name="Bruce D."/>
            <person name="Goodwin L."/>
            <person name="Pitluck S."/>
            <person name="Peters L."/>
            <person name="Mikhailova N."/>
            <person name="Saunders E."/>
            <person name="Kyrpides N."/>
            <person name="Mavromatis K."/>
            <person name="Ivanova N."/>
            <person name="Last F.I."/>
            <person name="Brettin T."/>
            <person name="Detter J.C."/>
            <person name="Han C."/>
            <person name="Larimer F."/>
            <person name="Land M."/>
            <person name="Hauser L."/>
            <person name="Markowitz V."/>
            <person name="Cheng J.-F."/>
            <person name="Hugenholtz P."/>
            <person name="Woyke T."/>
            <person name="Wu D."/>
            <person name="Spring S."/>
            <person name="Schroeder M."/>
            <person name="Brambilla E.-M."/>
            <person name="Klenk H.-P."/>
            <person name="Eisen J.A."/>
        </authorList>
    </citation>
    <scope>NUCLEOTIDE SEQUENCE [LARGE SCALE GENOMIC DNA]</scope>
    <source>
        <strain evidence="8">ATCC BAA-1197 / DSM 17291 / Cas60314</strain>
    </source>
</reference>
<feature type="transmembrane region" description="Helical" evidence="5">
    <location>
        <begin position="73"/>
        <end position="91"/>
    </location>
</feature>
<dbReference type="InterPro" id="IPR052714">
    <property type="entry name" value="MFS_Exporter"/>
</dbReference>
<dbReference type="InterPro" id="IPR020846">
    <property type="entry name" value="MFS_dom"/>
</dbReference>
<dbReference type="eggNOG" id="COG2814">
    <property type="taxonomic scope" value="Bacteria"/>
</dbReference>
<evidence type="ECO:0000256" key="5">
    <source>
        <dbReference type="SAM" id="Phobius"/>
    </source>
</evidence>
<dbReference type="EMBL" id="CP003096">
    <property type="protein sequence ID" value="AER66071.1"/>
    <property type="molecule type" value="Genomic_DNA"/>
</dbReference>
<dbReference type="AlphaFoldDB" id="G7V737"/>
<dbReference type="Pfam" id="PF07690">
    <property type="entry name" value="MFS_1"/>
    <property type="match status" value="1"/>
</dbReference>
<dbReference type="GO" id="GO:0016020">
    <property type="term" value="C:membrane"/>
    <property type="evidence" value="ECO:0007669"/>
    <property type="project" value="UniProtKB-SubCell"/>
</dbReference>
<protein>
    <submittedName>
        <fullName evidence="7">Major facilitator superfamily MFS_1</fullName>
    </submittedName>
</protein>
<dbReference type="InterPro" id="IPR036259">
    <property type="entry name" value="MFS_trans_sf"/>
</dbReference>
<dbReference type="OrthoDB" id="3454at2"/>
<dbReference type="Gene3D" id="1.20.1250.20">
    <property type="entry name" value="MFS general substrate transporter like domains"/>
    <property type="match status" value="1"/>
</dbReference>